<name>A0A0C2ZDJ9_9AGAM</name>
<evidence type="ECO:0000313" key="1">
    <source>
        <dbReference type="EMBL" id="KIM59863.1"/>
    </source>
</evidence>
<accession>A0A0C2ZDJ9</accession>
<sequence>MDSDNALLFGSTAVLRSPPWACTFKDVKVYTSDALEHGVHLTQGGLVLTALLCGGDYSVGRIPGCNVDIACQVACYGFGESLLQATTTLPFLKFMTYMAEWCNDLCDALSNDPCGLLQQRHPGIAQVIQLELIPFPDLTAVALYADLLASWSN</sequence>
<dbReference type="SUPFAM" id="SSF47807">
    <property type="entry name" value="5' to 3' exonuclease, C-terminal subdomain"/>
    <property type="match status" value="1"/>
</dbReference>
<dbReference type="InParanoid" id="A0A0C2ZDJ9"/>
<reference evidence="2" key="2">
    <citation type="submission" date="2015-01" db="EMBL/GenBank/DDBJ databases">
        <title>Evolutionary Origins and Diversification of the Mycorrhizal Mutualists.</title>
        <authorList>
            <consortium name="DOE Joint Genome Institute"/>
            <consortium name="Mycorrhizal Genomics Consortium"/>
            <person name="Kohler A."/>
            <person name="Kuo A."/>
            <person name="Nagy L.G."/>
            <person name="Floudas D."/>
            <person name="Copeland A."/>
            <person name="Barry K.W."/>
            <person name="Cichocki N."/>
            <person name="Veneault-Fourrey C."/>
            <person name="LaButti K."/>
            <person name="Lindquist E.A."/>
            <person name="Lipzen A."/>
            <person name="Lundell T."/>
            <person name="Morin E."/>
            <person name="Murat C."/>
            <person name="Riley R."/>
            <person name="Ohm R."/>
            <person name="Sun H."/>
            <person name="Tunlid A."/>
            <person name="Henrissat B."/>
            <person name="Grigoriev I.V."/>
            <person name="Hibbett D.S."/>
            <person name="Martin F."/>
        </authorList>
    </citation>
    <scope>NUCLEOTIDE SEQUENCE [LARGE SCALE GENOMIC DNA]</scope>
    <source>
        <strain evidence="2">Foug A</strain>
    </source>
</reference>
<proteinExistence type="predicted"/>
<dbReference type="InterPro" id="IPR036279">
    <property type="entry name" value="5-3_exonuclease_C_sf"/>
</dbReference>
<evidence type="ECO:0000313" key="2">
    <source>
        <dbReference type="Proteomes" id="UP000053989"/>
    </source>
</evidence>
<reference evidence="1 2" key="1">
    <citation type="submission" date="2014-04" db="EMBL/GenBank/DDBJ databases">
        <authorList>
            <consortium name="DOE Joint Genome Institute"/>
            <person name="Kuo A."/>
            <person name="Kohler A."/>
            <person name="Nagy L.G."/>
            <person name="Floudas D."/>
            <person name="Copeland A."/>
            <person name="Barry K.W."/>
            <person name="Cichocki N."/>
            <person name="Veneault-Fourrey C."/>
            <person name="LaButti K."/>
            <person name="Lindquist E.A."/>
            <person name="Lipzen A."/>
            <person name="Lundell T."/>
            <person name="Morin E."/>
            <person name="Murat C."/>
            <person name="Sun H."/>
            <person name="Tunlid A."/>
            <person name="Henrissat B."/>
            <person name="Grigoriev I.V."/>
            <person name="Hibbett D.S."/>
            <person name="Martin F."/>
            <person name="Nordberg H.P."/>
            <person name="Cantor M.N."/>
            <person name="Hua S.X."/>
        </authorList>
    </citation>
    <scope>NUCLEOTIDE SEQUENCE [LARGE SCALE GENOMIC DNA]</scope>
    <source>
        <strain evidence="1 2">Foug A</strain>
    </source>
</reference>
<dbReference type="AlphaFoldDB" id="A0A0C2ZDJ9"/>
<dbReference type="OrthoDB" id="2678758at2759"/>
<dbReference type="HOGENOM" id="CLU_1717685_0_0_1"/>
<feature type="non-terminal residue" evidence="1">
    <location>
        <position position="153"/>
    </location>
</feature>
<dbReference type="EMBL" id="KN822068">
    <property type="protein sequence ID" value="KIM59863.1"/>
    <property type="molecule type" value="Genomic_DNA"/>
</dbReference>
<dbReference type="Proteomes" id="UP000053989">
    <property type="component" value="Unassembled WGS sequence"/>
</dbReference>
<protein>
    <submittedName>
        <fullName evidence="1">Uncharacterized protein</fullName>
    </submittedName>
</protein>
<gene>
    <name evidence="1" type="ORF">SCLCIDRAFT_1185384</name>
</gene>
<organism evidence="1 2">
    <name type="scientific">Scleroderma citrinum Foug A</name>
    <dbReference type="NCBI Taxonomy" id="1036808"/>
    <lineage>
        <taxon>Eukaryota</taxon>
        <taxon>Fungi</taxon>
        <taxon>Dikarya</taxon>
        <taxon>Basidiomycota</taxon>
        <taxon>Agaricomycotina</taxon>
        <taxon>Agaricomycetes</taxon>
        <taxon>Agaricomycetidae</taxon>
        <taxon>Boletales</taxon>
        <taxon>Sclerodermatineae</taxon>
        <taxon>Sclerodermataceae</taxon>
        <taxon>Scleroderma</taxon>
    </lineage>
</organism>
<dbReference type="STRING" id="1036808.A0A0C2ZDJ9"/>
<keyword evidence="2" id="KW-1185">Reference proteome</keyword>